<dbReference type="RefSeq" id="XP_064770660.1">
    <property type="nucleotide sequence ID" value="XM_064911540.1"/>
</dbReference>
<evidence type="ECO:0000313" key="3">
    <source>
        <dbReference type="EMBL" id="KAK7207627.1"/>
    </source>
</evidence>
<evidence type="ECO:0000259" key="2">
    <source>
        <dbReference type="Pfam" id="PF00551"/>
    </source>
</evidence>
<dbReference type="GeneID" id="90037052"/>
<dbReference type="InterPro" id="IPR002376">
    <property type="entry name" value="Formyl_transf_N"/>
</dbReference>
<organism evidence="3 4">
    <name type="scientific">Myxozyma melibiosi</name>
    <dbReference type="NCBI Taxonomy" id="54550"/>
    <lineage>
        <taxon>Eukaryota</taxon>
        <taxon>Fungi</taxon>
        <taxon>Dikarya</taxon>
        <taxon>Ascomycota</taxon>
        <taxon>Saccharomycotina</taxon>
        <taxon>Lipomycetes</taxon>
        <taxon>Lipomycetales</taxon>
        <taxon>Lipomycetaceae</taxon>
        <taxon>Myxozyma</taxon>
    </lineage>
</organism>
<dbReference type="EMBL" id="JBBJBU010000001">
    <property type="protein sequence ID" value="KAK7207627.1"/>
    <property type="molecule type" value="Genomic_DNA"/>
</dbReference>
<dbReference type="Pfam" id="PF00551">
    <property type="entry name" value="Formyl_trans_N"/>
    <property type="match status" value="1"/>
</dbReference>
<evidence type="ECO:0000313" key="4">
    <source>
        <dbReference type="Proteomes" id="UP001498771"/>
    </source>
</evidence>
<dbReference type="SUPFAM" id="SSF53328">
    <property type="entry name" value="Formyltransferase"/>
    <property type="match status" value="1"/>
</dbReference>
<feature type="domain" description="Formyl transferase N-terminal" evidence="2">
    <location>
        <begin position="60"/>
        <end position="240"/>
    </location>
</feature>
<dbReference type="InterPro" id="IPR041711">
    <property type="entry name" value="Met-tRNA-FMT_N"/>
</dbReference>
<accession>A0ABR1FCY5</accession>
<dbReference type="PANTHER" id="PTHR11138">
    <property type="entry name" value="METHIONYL-TRNA FORMYLTRANSFERASE"/>
    <property type="match status" value="1"/>
</dbReference>
<protein>
    <recommendedName>
        <fullName evidence="1">methionyl-tRNA formyltransferase</fullName>
        <ecNumber evidence="1">2.1.2.9</ecNumber>
    </recommendedName>
</protein>
<gene>
    <name evidence="3" type="ORF">BZA70DRAFT_271802</name>
</gene>
<dbReference type="Proteomes" id="UP001498771">
    <property type="component" value="Unassembled WGS sequence"/>
</dbReference>
<reference evidence="3 4" key="1">
    <citation type="submission" date="2024-03" db="EMBL/GenBank/DDBJ databases">
        <title>Genome-scale model development and genomic sequencing of the oleaginous clade Lipomyces.</title>
        <authorList>
            <consortium name="Lawrence Berkeley National Laboratory"/>
            <person name="Czajka J.J."/>
            <person name="Han Y."/>
            <person name="Kim J."/>
            <person name="Mondo S.J."/>
            <person name="Hofstad B.A."/>
            <person name="Robles A."/>
            <person name="Haridas S."/>
            <person name="Riley R."/>
            <person name="LaButti K."/>
            <person name="Pangilinan J."/>
            <person name="Andreopoulos W."/>
            <person name="Lipzen A."/>
            <person name="Yan J."/>
            <person name="Wang M."/>
            <person name="Ng V."/>
            <person name="Grigoriev I.V."/>
            <person name="Spatafora J.W."/>
            <person name="Magnuson J.K."/>
            <person name="Baker S.E."/>
            <person name="Pomraning K.R."/>
        </authorList>
    </citation>
    <scope>NUCLEOTIDE SEQUENCE [LARGE SCALE GENOMIC DNA]</scope>
    <source>
        <strain evidence="3 4">Phaff 52-87</strain>
    </source>
</reference>
<proteinExistence type="predicted"/>
<dbReference type="Gene3D" id="3.40.50.12230">
    <property type="match status" value="1"/>
</dbReference>
<dbReference type="GO" id="GO:0016740">
    <property type="term" value="F:transferase activity"/>
    <property type="evidence" value="ECO:0007669"/>
    <property type="project" value="UniProtKB-KW"/>
</dbReference>
<dbReference type="EC" id="2.1.2.9" evidence="1"/>
<keyword evidence="3" id="KW-0808">Transferase</keyword>
<comment type="caution">
    <text evidence="3">The sequence shown here is derived from an EMBL/GenBank/DDBJ whole genome shotgun (WGS) entry which is preliminary data.</text>
</comment>
<evidence type="ECO:0000256" key="1">
    <source>
        <dbReference type="ARBA" id="ARBA00012261"/>
    </source>
</evidence>
<dbReference type="InterPro" id="IPR036477">
    <property type="entry name" value="Formyl_transf_N_sf"/>
</dbReference>
<dbReference type="PANTHER" id="PTHR11138:SF5">
    <property type="entry name" value="METHIONYL-TRNA FORMYLTRANSFERASE, MITOCHONDRIAL"/>
    <property type="match status" value="1"/>
</dbReference>
<keyword evidence="4" id="KW-1185">Reference proteome</keyword>
<dbReference type="CDD" id="cd08646">
    <property type="entry name" value="FMT_core_Met-tRNA-FMT_N"/>
    <property type="match status" value="1"/>
</dbReference>
<name>A0ABR1FCY5_9ASCO</name>
<sequence>MFQLFPRTPLCLSVFKPKPQAVTVARRHGQWPRYAIRKVDRIDSYLEDIPDTEENKNGLKIIFFGSDEFSIQSLLRLQEIRRDHPYIIKRLHVATRSWKKTGKRAEVPIVHTANRMLIPVLRAETKDDYAQIISRKYDLAIAVSFGNLIPANFLQGLPLGGVNLHPSLLPRYSGAAPVQWTVFNGDSETGVTLQTLDLHKFDKGEILMQSPIQKVQPDETSQALLKKLGNIGADMLARAITRIAQTESLDRTSTSTEEDYNPASKLIPLFEQDRKAVVKTEFSHAPKILRSHRRIDWEKSKYSDIERQMRAFGPELWTTVQARRKSDRALLSRNIFIDNMRDLTYEVDETKVNGPAIFHGYFVKTDPKYKYFYPGWLIRTCDRRILYTIIRSESYNKKERWESWRLDSIAPVDRLLESSTDIHAAYKEMFKRKKTQAELDEEEANANKAWYLLENLEELEEFDDDKDGWEK</sequence>